<dbReference type="Proteomes" id="UP001066276">
    <property type="component" value="Chromosome 1_1"/>
</dbReference>
<evidence type="ECO:0000313" key="2">
    <source>
        <dbReference type="EMBL" id="KAJ1217616.1"/>
    </source>
</evidence>
<keyword evidence="3" id="KW-1185">Reference proteome</keyword>
<dbReference type="AlphaFoldDB" id="A0AAV7WXL6"/>
<proteinExistence type="predicted"/>
<name>A0AAV7WXL6_PLEWA</name>
<sequence length="70" mass="7518">MPDHRGRAGTPVGLGEESERGERRIGLRGLRPRSGEAALDLARRYKQESPRGTAAPGTVLESHRSLAPAC</sequence>
<dbReference type="EMBL" id="JANPWB010000001">
    <property type="protein sequence ID" value="KAJ1217616.1"/>
    <property type="molecule type" value="Genomic_DNA"/>
</dbReference>
<comment type="caution">
    <text evidence="2">The sequence shown here is derived from an EMBL/GenBank/DDBJ whole genome shotgun (WGS) entry which is preliminary data.</text>
</comment>
<evidence type="ECO:0000313" key="3">
    <source>
        <dbReference type="Proteomes" id="UP001066276"/>
    </source>
</evidence>
<reference evidence="2" key="1">
    <citation type="journal article" date="2022" name="bioRxiv">
        <title>Sequencing and chromosome-scale assembly of the giantPleurodeles waltlgenome.</title>
        <authorList>
            <person name="Brown T."/>
            <person name="Elewa A."/>
            <person name="Iarovenko S."/>
            <person name="Subramanian E."/>
            <person name="Araus A.J."/>
            <person name="Petzold A."/>
            <person name="Susuki M."/>
            <person name="Suzuki K.-i.T."/>
            <person name="Hayashi T."/>
            <person name="Toyoda A."/>
            <person name="Oliveira C."/>
            <person name="Osipova E."/>
            <person name="Leigh N.D."/>
            <person name="Simon A."/>
            <person name="Yun M.H."/>
        </authorList>
    </citation>
    <scope>NUCLEOTIDE SEQUENCE</scope>
    <source>
        <strain evidence="2">20211129_DDA</strain>
        <tissue evidence="2">Liver</tissue>
    </source>
</reference>
<evidence type="ECO:0000256" key="1">
    <source>
        <dbReference type="SAM" id="MobiDB-lite"/>
    </source>
</evidence>
<organism evidence="2 3">
    <name type="scientific">Pleurodeles waltl</name>
    <name type="common">Iberian ribbed newt</name>
    <dbReference type="NCBI Taxonomy" id="8319"/>
    <lineage>
        <taxon>Eukaryota</taxon>
        <taxon>Metazoa</taxon>
        <taxon>Chordata</taxon>
        <taxon>Craniata</taxon>
        <taxon>Vertebrata</taxon>
        <taxon>Euteleostomi</taxon>
        <taxon>Amphibia</taxon>
        <taxon>Batrachia</taxon>
        <taxon>Caudata</taxon>
        <taxon>Salamandroidea</taxon>
        <taxon>Salamandridae</taxon>
        <taxon>Pleurodelinae</taxon>
        <taxon>Pleurodeles</taxon>
    </lineage>
</organism>
<protein>
    <submittedName>
        <fullName evidence="2">Uncharacterized protein</fullName>
    </submittedName>
</protein>
<accession>A0AAV7WXL6</accession>
<gene>
    <name evidence="2" type="ORF">NDU88_005209</name>
</gene>
<feature type="region of interest" description="Disordered" evidence="1">
    <location>
        <begin position="1"/>
        <end position="32"/>
    </location>
</feature>
<feature type="region of interest" description="Disordered" evidence="1">
    <location>
        <begin position="44"/>
        <end position="70"/>
    </location>
</feature>